<protein>
    <submittedName>
        <fullName evidence="1">Uncharacterized protein</fullName>
    </submittedName>
</protein>
<evidence type="ECO:0000313" key="1">
    <source>
        <dbReference type="EMBL" id="GCL63268.1"/>
    </source>
</evidence>
<dbReference type="Proteomes" id="UP000301751">
    <property type="component" value="Unassembled WGS sequence"/>
</dbReference>
<dbReference type="EMBL" id="BJCL01000005">
    <property type="protein sequence ID" value="GCL63268.1"/>
    <property type="molecule type" value="Genomic_DNA"/>
</dbReference>
<dbReference type="AlphaFoldDB" id="A0A480AWU7"/>
<dbReference type="RefSeq" id="WP_137733009.1">
    <property type="nucleotide sequence ID" value="NZ_BJCL01000005.1"/>
</dbReference>
<proteinExistence type="predicted"/>
<evidence type="ECO:0000313" key="2">
    <source>
        <dbReference type="Proteomes" id="UP000301751"/>
    </source>
</evidence>
<organism evidence="1 2">
    <name type="scientific">Pseudaquabacterium pictum</name>
    <dbReference type="NCBI Taxonomy" id="2315236"/>
    <lineage>
        <taxon>Bacteria</taxon>
        <taxon>Pseudomonadati</taxon>
        <taxon>Pseudomonadota</taxon>
        <taxon>Betaproteobacteria</taxon>
        <taxon>Burkholderiales</taxon>
        <taxon>Sphaerotilaceae</taxon>
        <taxon>Pseudaquabacterium</taxon>
    </lineage>
</organism>
<reference evidence="2" key="1">
    <citation type="submission" date="2019-03" db="EMBL/GenBank/DDBJ databases">
        <title>Aquabacterium pictum sp.nov., the first bacteriochlorophyll a-containing freshwater bacterium in the genus Aquabacterium of the class Betaproteobacteria.</title>
        <authorList>
            <person name="Hirose S."/>
            <person name="Tank M."/>
            <person name="Hara E."/>
            <person name="Tamaki H."/>
            <person name="Takaichi S."/>
            <person name="Haruta S."/>
            <person name="Hanada S."/>
        </authorList>
    </citation>
    <scope>NUCLEOTIDE SEQUENCE [LARGE SCALE GENOMIC DNA]</scope>
    <source>
        <strain evidence="2">W35</strain>
    </source>
</reference>
<keyword evidence="2" id="KW-1185">Reference proteome</keyword>
<accession>A0A480AWU7</accession>
<comment type="caution">
    <text evidence="1">The sequence shown here is derived from an EMBL/GenBank/DDBJ whole genome shotgun (WGS) entry which is preliminary data.</text>
</comment>
<name>A0A480AWU7_9BURK</name>
<sequence>MATANPPAKDLAKRLSTRLASYKLTDAAITRLTDRLLIDGLVMHRWNPCAVGICIDYFTDKTPDLDMFRKRGVAGLEVFPYGIIDWDRWHVRVGFEVDELQGKVINQVARGAGF</sequence>
<gene>
    <name evidence="1" type="ORF">AQPW35_23490</name>
</gene>